<dbReference type="RefSeq" id="WP_386776990.1">
    <property type="nucleotide sequence ID" value="NZ_JBHRUG010000048.1"/>
</dbReference>
<evidence type="ECO:0000313" key="4">
    <source>
        <dbReference type="Proteomes" id="UP001595579"/>
    </source>
</evidence>
<dbReference type="SUPFAM" id="SSF56524">
    <property type="entry name" value="Oxidoreductase molybdopterin-binding domain"/>
    <property type="match status" value="1"/>
</dbReference>
<feature type="domain" description="Oxidoreductase molybdopterin-binding" evidence="2">
    <location>
        <begin position="68"/>
        <end position="137"/>
    </location>
</feature>
<protein>
    <submittedName>
        <fullName evidence="3">Molybdopterin-dependent oxidoreductase</fullName>
    </submittedName>
</protein>
<reference evidence="4" key="1">
    <citation type="journal article" date="2019" name="Int. J. Syst. Evol. Microbiol.">
        <title>The Global Catalogue of Microorganisms (GCM) 10K type strain sequencing project: providing services to taxonomists for standard genome sequencing and annotation.</title>
        <authorList>
            <consortium name="The Broad Institute Genomics Platform"/>
            <consortium name="The Broad Institute Genome Sequencing Center for Infectious Disease"/>
            <person name="Wu L."/>
            <person name="Ma J."/>
        </authorList>
    </citation>
    <scope>NUCLEOTIDE SEQUENCE [LARGE SCALE GENOMIC DNA]</scope>
    <source>
        <strain evidence="4">CECT 7698</strain>
    </source>
</reference>
<evidence type="ECO:0000256" key="1">
    <source>
        <dbReference type="SAM" id="SignalP"/>
    </source>
</evidence>
<keyword evidence="4" id="KW-1185">Reference proteome</keyword>
<feature type="chain" id="PRO_5047224335" evidence="1">
    <location>
        <begin position="21"/>
        <end position="163"/>
    </location>
</feature>
<dbReference type="Proteomes" id="UP001595579">
    <property type="component" value="Unassembled WGS sequence"/>
</dbReference>
<feature type="signal peptide" evidence="1">
    <location>
        <begin position="1"/>
        <end position="20"/>
    </location>
</feature>
<organism evidence="3 4">
    <name type="scientific">Litchfieldella rifensis</name>
    <dbReference type="NCBI Taxonomy" id="762643"/>
    <lineage>
        <taxon>Bacteria</taxon>
        <taxon>Pseudomonadati</taxon>
        <taxon>Pseudomonadota</taxon>
        <taxon>Gammaproteobacteria</taxon>
        <taxon>Oceanospirillales</taxon>
        <taxon>Halomonadaceae</taxon>
        <taxon>Litchfieldella</taxon>
    </lineage>
</organism>
<keyword evidence="1" id="KW-0732">Signal</keyword>
<name>A0ABV7LUQ9_9GAMM</name>
<evidence type="ECO:0000259" key="2">
    <source>
        <dbReference type="Pfam" id="PF00174"/>
    </source>
</evidence>
<dbReference type="InterPro" id="IPR036374">
    <property type="entry name" value="OxRdtase_Mopterin-bd_sf"/>
</dbReference>
<dbReference type="Gene3D" id="3.90.420.10">
    <property type="entry name" value="Oxidoreductase, molybdopterin-binding domain"/>
    <property type="match status" value="1"/>
</dbReference>
<dbReference type="Pfam" id="PF00174">
    <property type="entry name" value="Oxidored_molyb"/>
    <property type="match status" value="1"/>
</dbReference>
<comment type="caution">
    <text evidence="3">The sequence shown here is derived from an EMBL/GenBank/DDBJ whole genome shotgun (WGS) entry which is preliminary data.</text>
</comment>
<evidence type="ECO:0000313" key="3">
    <source>
        <dbReference type="EMBL" id="MFC3286183.1"/>
    </source>
</evidence>
<dbReference type="EMBL" id="JBHRUG010000048">
    <property type="protein sequence ID" value="MFC3286183.1"/>
    <property type="molecule type" value="Genomic_DNA"/>
</dbReference>
<gene>
    <name evidence="3" type="ORF">ACFOEV_21500</name>
</gene>
<proteinExistence type="predicted"/>
<accession>A0ABV7LUQ9</accession>
<sequence length="163" mass="18263">MSGVFMILLAALTLTGQAFANPPYPRDMPILTLYPTGGGEAYTLTLDDLEALPARTVGGFIPDIGDESAEWFGVSLSVLLEALGEPLPQRLTASALDNYHEIIPRHDIEHFDPIIAYRRNGEYLPFSEHGPLVIMYPYAQYPALMKRTYYSRTVWQLSEIRAE</sequence>
<dbReference type="InterPro" id="IPR000572">
    <property type="entry name" value="OxRdtase_Mopterin-bd_dom"/>
</dbReference>